<dbReference type="Proteomes" id="UP000501421">
    <property type="component" value="Plasmid pGspE55-2"/>
</dbReference>
<gene>
    <name evidence="1" type="ORF">GsuE55_38720</name>
</gene>
<name>A0A679FVR0_9BACL</name>
<evidence type="ECO:0000313" key="2">
    <source>
        <dbReference type="Proteomes" id="UP000501421"/>
    </source>
</evidence>
<dbReference type="AlphaFoldDB" id="A0A679FVR0"/>
<proteinExistence type="predicted"/>
<keyword evidence="2" id="KW-1185">Reference proteome</keyword>
<dbReference type="RefSeq" id="WP_172419003.1">
    <property type="nucleotide sequence ID" value="NZ_AP022559.1"/>
</dbReference>
<keyword evidence="1" id="KW-0614">Plasmid</keyword>
<reference evidence="2" key="1">
    <citation type="journal article" date="2020" name="Microbiol. Resour. Announc.">
        <title>Complete Genome Sequence of Geobacillus sp. Strain E55-1, Isolated from Mine Geyser in Japan.</title>
        <authorList>
            <person name="Miyazaki K."/>
            <person name="Hase E."/>
            <person name="Tokito N."/>
        </authorList>
    </citation>
    <scope>NUCLEOTIDE SEQUENCE [LARGE SCALE GENOMIC DNA]</scope>
    <source>
        <strain evidence="2">E55-1</strain>
        <plasmid evidence="2">pGspE55-2</plasmid>
    </source>
</reference>
<evidence type="ECO:0000313" key="1">
    <source>
        <dbReference type="EMBL" id="BBW99039.1"/>
    </source>
</evidence>
<geneLocation type="plasmid" evidence="1 2">
    <name>pGspE55-2</name>
</geneLocation>
<accession>A0A679FVR0</accession>
<dbReference type="EMBL" id="AP022559">
    <property type="protein sequence ID" value="BBW99039.1"/>
    <property type="molecule type" value="Genomic_DNA"/>
</dbReference>
<sequence>MSTIRELLKDAMKDESKVLVYAIRHFLSAGKLKYDDPADKFDEVIANATDRDNQAIGELMEQNPLGIDEIHVYAMKIEKGRFAFVFARDEEEATYFFCRTFQRWPMNCHQYPMDSPMSVGYRFRSFRELKKEHDEFPALAGIYEKEVTA</sequence>
<organism evidence="1 2">
    <name type="scientific">Geobacillus subterraneus</name>
    <dbReference type="NCBI Taxonomy" id="129338"/>
    <lineage>
        <taxon>Bacteria</taxon>
        <taxon>Bacillati</taxon>
        <taxon>Bacillota</taxon>
        <taxon>Bacilli</taxon>
        <taxon>Bacillales</taxon>
        <taxon>Anoxybacillaceae</taxon>
        <taxon>Geobacillus</taxon>
    </lineage>
</organism>
<protein>
    <submittedName>
        <fullName evidence="1">Uncharacterized protein</fullName>
    </submittedName>
</protein>